<sequence length="323" mass="36292">MNYAPPFKITTKIIDLISKISLNIGKLEVIDSSSTLPLLRKVNQIRTITGTLQIEGSSLDEERITALIEGKRVLGKVDEIAEANGAIALYKQIDNLNYKDEQELLKSHKVLMDELLKNAGTYRTKDVGVGGEGGVVHVAPPNGHIPKLMSDLFDWLSTTDEHPLIVSSVFHYEFEFIHPFIDGNGRMGRFWQSLILYNWNNYFSVIPIESIIRDKQQEYYNVLEECGSSGESTLFIEFALQSILEAIDKVGNRVSNKVGNLTDNQQMILEQIQLNNKISASKLSDIVGISKRKIEENLAKLKEQGILQRVGGTRGYWELLAVI</sequence>
<dbReference type="RefSeq" id="WP_013326832.1">
    <property type="nucleotide sequence ID" value="NC_014506.1"/>
</dbReference>
<dbReference type="Gene3D" id="1.10.10.10">
    <property type="entry name" value="Winged helix-like DNA-binding domain superfamily/Winged helix DNA-binding domain"/>
    <property type="match status" value="1"/>
</dbReference>
<feature type="binding site" evidence="2">
    <location>
        <begin position="182"/>
        <end position="189"/>
    </location>
    <ligand>
        <name>ATP</name>
        <dbReference type="ChEBI" id="CHEBI:30616"/>
    </ligand>
</feature>
<keyword evidence="2" id="KW-0067">ATP-binding</keyword>
<dbReference type="InterPro" id="IPR003812">
    <property type="entry name" value="Fido"/>
</dbReference>
<feature type="binding site" evidence="2">
    <location>
        <begin position="219"/>
        <end position="220"/>
    </location>
    <ligand>
        <name>ATP</name>
        <dbReference type="ChEBI" id="CHEBI:30616"/>
    </ligand>
</feature>
<evidence type="ECO:0000313" key="5">
    <source>
        <dbReference type="EMBL" id="ADN09076.1"/>
    </source>
</evidence>
<name>E0US53_SULAO</name>
<dbReference type="SUPFAM" id="SSF140931">
    <property type="entry name" value="Fic-like"/>
    <property type="match status" value="1"/>
</dbReference>
<gene>
    <name evidence="5" type="ordered locus">Saut_1027</name>
</gene>
<dbReference type="KEGG" id="sua:Saut_1027"/>
<reference evidence="6" key="1">
    <citation type="journal article" date="2010" name="Stand. Genomic Sci.">
        <title>Complete genome sequence of Sulfurimonas autotrophica type strain (OK10).</title>
        <authorList>
            <person name="Sikorski J."/>
            <person name="Munk C."/>
            <person name="Lapidus A."/>
            <person name="Djao O."/>
            <person name="Lucas S."/>
            <person name="Glavina Del Rio T."/>
            <person name="Nolan M."/>
            <person name="Tice H."/>
            <person name="Han C."/>
            <person name="Cheng J."/>
            <person name="Tapia R."/>
            <person name="Goodwin L."/>
            <person name="Pitluck S."/>
            <person name="Liolios K."/>
            <person name="Ivanova N."/>
            <person name="Mavromatis K."/>
            <person name="Mikhailova N."/>
            <person name="Pati A."/>
            <person name="Sims D."/>
            <person name="Meincke L."/>
            <person name="Brettin T."/>
            <person name="Detter J."/>
            <person name="Chen A."/>
            <person name="Palaniappan K."/>
            <person name="Land M."/>
            <person name="Hauser L."/>
            <person name="Chang Y."/>
            <person name="Jeffries C."/>
            <person name="Rohde M."/>
            <person name="Lang E."/>
            <person name="Spring S."/>
            <person name="Goker M."/>
            <person name="Woyke T."/>
            <person name="Bristow J."/>
            <person name="Eisen J."/>
            <person name="Markowitz V."/>
            <person name="Hugenholtz P."/>
            <person name="Kyrpides N."/>
            <person name="Klenk H."/>
        </authorList>
    </citation>
    <scope>NUCLEOTIDE SEQUENCE [LARGE SCALE GENOMIC DNA]</scope>
    <source>
        <strain evidence="6">ATCC BAA-671 / DSM 16294 / JCM 11897 / OK10</strain>
    </source>
</reference>
<dbReference type="InterPro" id="IPR040198">
    <property type="entry name" value="Fido_containing"/>
</dbReference>
<dbReference type="AlphaFoldDB" id="E0US53"/>
<dbReference type="InterPro" id="IPR036390">
    <property type="entry name" value="WH_DNA-bd_sf"/>
</dbReference>
<organism evidence="5 6">
    <name type="scientific">Sulfurimonas autotrophica (strain ATCC BAA-671 / DSM 16294 / JCM 11897 / OK10)</name>
    <dbReference type="NCBI Taxonomy" id="563040"/>
    <lineage>
        <taxon>Bacteria</taxon>
        <taxon>Pseudomonadati</taxon>
        <taxon>Campylobacterota</taxon>
        <taxon>Epsilonproteobacteria</taxon>
        <taxon>Campylobacterales</taxon>
        <taxon>Sulfurimonadaceae</taxon>
        <taxon>Sulfurimonas</taxon>
    </lineage>
</organism>
<accession>E0US53</accession>
<evidence type="ECO:0000313" key="6">
    <source>
        <dbReference type="Proteomes" id="UP000007803"/>
    </source>
</evidence>
<dbReference type="GO" id="GO:0005524">
    <property type="term" value="F:ATP binding"/>
    <property type="evidence" value="ECO:0007669"/>
    <property type="project" value="UniProtKB-KW"/>
</dbReference>
<dbReference type="HOGENOM" id="CLU_047250_0_0_7"/>
<dbReference type="eggNOG" id="COG1349">
    <property type="taxonomic scope" value="Bacteria"/>
</dbReference>
<proteinExistence type="predicted"/>
<dbReference type="Gene3D" id="1.10.3290.10">
    <property type="entry name" value="Fido-like domain"/>
    <property type="match status" value="1"/>
</dbReference>
<dbReference type="OrthoDB" id="9813719at2"/>
<dbReference type="Pfam" id="PF02661">
    <property type="entry name" value="Fic"/>
    <property type="match status" value="1"/>
</dbReference>
<dbReference type="eggNOG" id="COG3177">
    <property type="taxonomic scope" value="Bacteria"/>
</dbReference>
<evidence type="ECO:0000259" key="4">
    <source>
        <dbReference type="PROSITE" id="PS51459"/>
    </source>
</evidence>
<dbReference type="EMBL" id="CP002205">
    <property type="protein sequence ID" value="ADN09076.1"/>
    <property type="molecule type" value="Genomic_DNA"/>
</dbReference>
<dbReference type="Pfam" id="PF13412">
    <property type="entry name" value="HTH_24"/>
    <property type="match status" value="1"/>
</dbReference>
<evidence type="ECO:0000256" key="1">
    <source>
        <dbReference type="PIRSR" id="PIRSR640198-1"/>
    </source>
</evidence>
<dbReference type="InterPro" id="IPR036597">
    <property type="entry name" value="Fido-like_dom_sf"/>
</dbReference>
<dbReference type="SUPFAM" id="SSF46785">
    <property type="entry name" value="Winged helix' DNA-binding domain"/>
    <property type="match status" value="1"/>
</dbReference>
<dbReference type="STRING" id="563040.Saut_1027"/>
<dbReference type="PROSITE" id="PS51459">
    <property type="entry name" value="FIDO"/>
    <property type="match status" value="1"/>
</dbReference>
<evidence type="ECO:0000256" key="3">
    <source>
        <dbReference type="PIRSR" id="PIRSR640198-3"/>
    </source>
</evidence>
<dbReference type="PANTHER" id="PTHR13504:SF38">
    <property type="entry name" value="FIDO DOMAIN-CONTAINING PROTEIN"/>
    <property type="match status" value="1"/>
</dbReference>
<keyword evidence="6" id="KW-1185">Reference proteome</keyword>
<evidence type="ECO:0000256" key="2">
    <source>
        <dbReference type="PIRSR" id="PIRSR640198-2"/>
    </source>
</evidence>
<feature type="site" description="Important for autoinhibition of adenylyltransferase activity" evidence="3">
    <location>
        <position position="55"/>
    </location>
</feature>
<feature type="binding site" evidence="2">
    <location>
        <begin position="129"/>
        <end position="137"/>
    </location>
    <ligand>
        <name>ATP</name>
        <dbReference type="ChEBI" id="CHEBI:30616"/>
    </ligand>
</feature>
<dbReference type="Proteomes" id="UP000007803">
    <property type="component" value="Chromosome"/>
</dbReference>
<feature type="domain" description="Fido" evidence="4">
    <location>
        <begin position="99"/>
        <end position="241"/>
    </location>
</feature>
<dbReference type="InterPro" id="IPR036388">
    <property type="entry name" value="WH-like_DNA-bd_sf"/>
</dbReference>
<keyword evidence="2" id="KW-0547">Nucleotide-binding</keyword>
<protein>
    <submittedName>
        <fullName evidence="5">Filamentation induced by cAMP protein Fic</fullName>
    </submittedName>
</protein>
<dbReference type="PANTHER" id="PTHR13504">
    <property type="entry name" value="FIDO DOMAIN-CONTAINING PROTEIN DDB_G0283145"/>
    <property type="match status" value="1"/>
</dbReference>
<feature type="active site" evidence="1">
    <location>
        <position position="178"/>
    </location>
</feature>